<name>A0ABP7MPQ4_9BACT</name>
<comment type="caution">
    <text evidence="2">The sequence shown here is derived from an EMBL/GenBank/DDBJ whole genome shotgun (WGS) entry which is preliminary data.</text>
</comment>
<protein>
    <submittedName>
        <fullName evidence="2">Uncharacterized protein</fullName>
    </submittedName>
</protein>
<keyword evidence="3" id="KW-1185">Reference proteome</keyword>
<accession>A0ABP7MPQ4</accession>
<evidence type="ECO:0000256" key="1">
    <source>
        <dbReference type="SAM" id="MobiDB-lite"/>
    </source>
</evidence>
<sequence length="79" mass="8531">MHPALDALQQLHDKDALPGRGTGHAARGYHPGGPGQVNYVQQGNLPTSTLGQLQRYLQGIARFHRKVGGDKNILHGVGW</sequence>
<gene>
    <name evidence="2" type="ORF">GCM10022406_09870</name>
</gene>
<evidence type="ECO:0000313" key="3">
    <source>
        <dbReference type="Proteomes" id="UP001499909"/>
    </source>
</evidence>
<organism evidence="2 3">
    <name type="scientific">Hymenobacter algoricola</name>
    <dbReference type="NCBI Taxonomy" id="486267"/>
    <lineage>
        <taxon>Bacteria</taxon>
        <taxon>Pseudomonadati</taxon>
        <taxon>Bacteroidota</taxon>
        <taxon>Cytophagia</taxon>
        <taxon>Cytophagales</taxon>
        <taxon>Hymenobacteraceae</taxon>
        <taxon>Hymenobacter</taxon>
    </lineage>
</organism>
<reference evidence="3" key="1">
    <citation type="journal article" date="2019" name="Int. J. Syst. Evol. Microbiol.">
        <title>The Global Catalogue of Microorganisms (GCM) 10K type strain sequencing project: providing services to taxonomists for standard genome sequencing and annotation.</title>
        <authorList>
            <consortium name="The Broad Institute Genomics Platform"/>
            <consortium name="The Broad Institute Genome Sequencing Center for Infectious Disease"/>
            <person name="Wu L."/>
            <person name="Ma J."/>
        </authorList>
    </citation>
    <scope>NUCLEOTIDE SEQUENCE [LARGE SCALE GENOMIC DNA]</scope>
    <source>
        <strain evidence="3">JCM 17214</strain>
    </source>
</reference>
<dbReference type="EMBL" id="BAABDH010000016">
    <property type="protein sequence ID" value="GAA3925954.1"/>
    <property type="molecule type" value="Genomic_DNA"/>
</dbReference>
<evidence type="ECO:0000313" key="2">
    <source>
        <dbReference type="EMBL" id="GAA3925954.1"/>
    </source>
</evidence>
<dbReference type="Proteomes" id="UP001499909">
    <property type="component" value="Unassembled WGS sequence"/>
</dbReference>
<proteinExistence type="predicted"/>
<feature type="region of interest" description="Disordered" evidence="1">
    <location>
        <begin position="1"/>
        <end position="36"/>
    </location>
</feature>